<dbReference type="InterPro" id="IPR036412">
    <property type="entry name" value="HAD-like_sf"/>
</dbReference>
<dbReference type="PANTHER" id="PTHR18901">
    <property type="entry name" value="2-DEOXYGLUCOSE-6-PHOSPHATE PHOSPHATASE 2"/>
    <property type="match status" value="1"/>
</dbReference>
<dbReference type="GO" id="GO:0006114">
    <property type="term" value="P:glycerol biosynthetic process"/>
    <property type="evidence" value="ECO:0007669"/>
    <property type="project" value="TreeGrafter"/>
</dbReference>
<dbReference type="AlphaFoldDB" id="S8E0F6"/>
<dbReference type="InterPro" id="IPR006439">
    <property type="entry name" value="HAD-SF_hydro_IA"/>
</dbReference>
<dbReference type="InterPro" id="IPR023214">
    <property type="entry name" value="HAD_sf"/>
</dbReference>
<evidence type="ECO:0000313" key="1">
    <source>
        <dbReference type="EMBL" id="EPS65817.1"/>
    </source>
</evidence>
<reference evidence="1 2" key="1">
    <citation type="journal article" date="2013" name="BMC Genomics">
        <title>The miniature genome of a carnivorous plant Genlisea aurea contains a low number of genes and short non-coding sequences.</title>
        <authorList>
            <person name="Leushkin E.V."/>
            <person name="Sutormin R.A."/>
            <person name="Nabieva E.R."/>
            <person name="Penin A.A."/>
            <person name="Kondrashov A.S."/>
            <person name="Logacheva M.D."/>
        </authorList>
    </citation>
    <scope>NUCLEOTIDE SEQUENCE [LARGE SCALE GENOMIC DNA]</scope>
</reference>
<sequence>YLAAAEKMGMNPIHCLVVEDSVIGVEAGKAAGMKVVAVPSVRLGNDTNPYSIADSILDSLLEFEPESWGLPPFEDLIGNAVPIEPIHITGSLREG</sequence>
<keyword evidence="2" id="KW-1185">Reference proteome</keyword>
<dbReference type="GO" id="GO:0043136">
    <property type="term" value="F:sn-glycerol 3-phosphatase activity"/>
    <property type="evidence" value="ECO:0007669"/>
    <property type="project" value="TreeGrafter"/>
</dbReference>
<protein>
    <submittedName>
        <fullName evidence="1">Uncharacterized protein</fullName>
    </submittedName>
</protein>
<evidence type="ECO:0000313" key="2">
    <source>
        <dbReference type="Proteomes" id="UP000015453"/>
    </source>
</evidence>
<feature type="non-terminal residue" evidence="1">
    <location>
        <position position="95"/>
    </location>
</feature>
<dbReference type="Gene3D" id="3.40.50.1000">
    <property type="entry name" value="HAD superfamily/HAD-like"/>
    <property type="match status" value="1"/>
</dbReference>
<accession>S8E0F6</accession>
<dbReference type="NCBIfam" id="TIGR01509">
    <property type="entry name" value="HAD-SF-IA-v3"/>
    <property type="match status" value="1"/>
</dbReference>
<feature type="non-terminal residue" evidence="1">
    <location>
        <position position="1"/>
    </location>
</feature>
<dbReference type="PANTHER" id="PTHR18901:SF44">
    <property type="entry name" value="OS01G0757900 PROTEIN"/>
    <property type="match status" value="1"/>
</dbReference>
<dbReference type="EMBL" id="AUSU01004022">
    <property type="protein sequence ID" value="EPS65817.1"/>
    <property type="molecule type" value="Genomic_DNA"/>
</dbReference>
<name>S8E0F6_9LAMI</name>
<comment type="caution">
    <text evidence="1">The sequence shown here is derived from an EMBL/GenBank/DDBJ whole genome shotgun (WGS) entry which is preliminary data.</text>
</comment>
<dbReference type="SUPFAM" id="SSF56784">
    <property type="entry name" value="HAD-like"/>
    <property type="match status" value="1"/>
</dbReference>
<dbReference type="OrthoDB" id="276388at2759"/>
<organism evidence="1 2">
    <name type="scientific">Genlisea aurea</name>
    <dbReference type="NCBI Taxonomy" id="192259"/>
    <lineage>
        <taxon>Eukaryota</taxon>
        <taxon>Viridiplantae</taxon>
        <taxon>Streptophyta</taxon>
        <taxon>Embryophyta</taxon>
        <taxon>Tracheophyta</taxon>
        <taxon>Spermatophyta</taxon>
        <taxon>Magnoliopsida</taxon>
        <taxon>eudicotyledons</taxon>
        <taxon>Gunneridae</taxon>
        <taxon>Pentapetalae</taxon>
        <taxon>asterids</taxon>
        <taxon>lamiids</taxon>
        <taxon>Lamiales</taxon>
        <taxon>Lentibulariaceae</taxon>
        <taxon>Genlisea</taxon>
    </lineage>
</organism>
<gene>
    <name evidence="1" type="ORF">M569_08960</name>
</gene>
<dbReference type="Proteomes" id="UP000015453">
    <property type="component" value="Unassembled WGS sequence"/>
</dbReference>
<proteinExistence type="predicted"/>